<evidence type="ECO:0008006" key="3">
    <source>
        <dbReference type="Google" id="ProtNLM"/>
    </source>
</evidence>
<dbReference type="RefSeq" id="WP_101645124.1">
    <property type="nucleotide sequence ID" value="NZ_PGUY01000063.1"/>
</dbReference>
<dbReference type="AlphaFoldDB" id="A0A2N5M1C1"/>
<evidence type="ECO:0000313" key="1">
    <source>
        <dbReference type="EMBL" id="PLT28184.1"/>
    </source>
</evidence>
<protein>
    <recommendedName>
        <fullName evidence="3">Lipoprotein</fullName>
    </recommendedName>
</protein>
<gene>
    <name evidence="1" type="ORF">CUU66_19775</name>
</gene>
<proteinExistence type="predicted"/>
<dbReference type="EMBL" id="PGUY01000063">
    <property type="protein sequence ID" value="PLT28184.1"/>
    <property type="molecule type" value="Genomic_DNA"/>
</dbReference>
<comment type="caution">
    <text evidence="1">The sequence shown here is derived from an EMBL/GenBank/DDBJ whole genome shotgun (WGS) entry which is preliminary data.</text>
</comment>
<name>A0A2N5M1C1_9BACI</name>
<evidence type="ECO:0000313" key="2">
    <source>
        <dbReference type="Proteomes" id="UP000234748"/>
    </source>
</evidence>
<dbReference type="Proteomes" id="UP000234748">
    <property type="component" value="Unassembled WGS sequence"/>
</dbReference>
<keyword evidence="2" id="KW-1185">Reference proteome</keyword>
<dbReference type="PROSITE" id="PS51257">
    <property type="entry name" value="PROKAR_LIPOPROTEIN"/>
    <property type="match status" value="1"/>
</dbReference>
<reference evidence="1 2" key="1">
    <citation type="submission" date="2017-11" db="EMBL/GenBank/DDBJ databases">
        <title>Comparitive Functional Genomics of Dry Heat Resistant strains isolated from the Viking Spacecraft.</title>
        <authorList>
            <person name="Seuylemezian A."/>
            <person name="Cooper K."/>
            <person name="Vaishampayan P."/>
        </authorList>
    </citation>
    <scope>NUCLEOTIDE SEQUENCE [LARGE SCALE GENOMIC DNA]</scope>
    <source>
        <strain evidence="1 2">V1-29</strain>
    </source>
</reference>
<sequence length="263" mass="29603">MKITHGISAFTITSALILAGCGAKETTDKKEETVVQASDVIKDKEVVHTKEKEVIHTKEEKLAELSSTYKEMGKYFAEWQLPKDGILPKDDPQWNETEPLDGSDPHEAFVYYDNGYGFDKRTGYNFVIAYDTDDEGNGKPKPPTPDQRVGVIMAIIDEMAQDGDHVLDSDPMYIKDANGKKILNQTFMENLKADINNSIDNLSKVRDFAQKDHAEPLEAWANETISFFLGANKTVNIKDGWQLYSKGMDNIEQLNKTIEMARS</sequence>
<accession>A0A2N5M1C1</accession>
<organism evidence="1 2">
    <name type="scientific">Peribacillus deserti</name>
    <dbReference type="NCBI Taxonomy" id="673318"/>
    <lineage>
        <taxon>Bacteria</taxon>
        <taxon>Bacillati</taxon>
        <taxon>Bacillota</taxon>
        <taxon>Bacilli</taxon>
        <taxon>Bacillales</taxon>
        <taxon>Bacillaceae</taxon>
        <taxon>Peribacillus</taxon>
    </lineage>
</organism>
<dbReference type="OrthoDB" id="9958832at2"/>